<sequence>MQALQDLELPCLLGKAIQTTKVASNGNHCRHCWLDDDFNATGATTVCANTSDLTHAARGIRTDARRQALASRWLASQELAEAHPPFCPCCMAVENLAPGRRLRAPPRGRSRCCRSPPRSRGALGSLRSAQRGAALQPRSCRCEVRASAGRRARSGSSGARGHTLC</sequence>
<comment type="caution">
    <text evidence="2">The sequence shown here is derived from an EMBL/GenBank/DDBJ whole genome shotgun (WGS) entry which is preliminary data.</text>
</comment>
<reference evidence="2" key="1">
    <citation type="submission" date="2023-10" db="EMBL/GenBank/DDBJ databases">
        <authorList>
            <person name="Chen Y."/>
            <person name="Shah S."/>
            <person name="Dougan E. K."/>
            <person name="Thang M."/>
            <person name="Chan C."/>
        </authorList>
    </citation>
    <scope>NUCLEOTIDE SEQUENCE [LARGE SCALE GENOMIC DNA]</scope>
</reference>
<name>A0ABN9XGR3_9DINO</name>
<feature type="region of interest" description="Disordered" evidence="1">
    <location>
        <begin position="104"/>
        <end position="132"/>
    </location>
</feature>
<evidence type="ECO:0000256" key="1">
    <source>
        <dbReference type="SAM" id="MobiDB-lite"/>
    </source>
</evidence>
<dbReference type="Proteomes" id="UP001189429">
    <property type="component" value="Unassembled WGS sequence"/>
</dbReference>
<accession>A0ABN9XGR3</accession>
<dbReference type="EMBL" id="CAUYUJ010020516">
    <property type="protein sequence ID" value="CAK0898899.1"/>
    <property type="molecule type" value="Genomic_DNA"/>
</dbReference>
<gene>
    <name evidence="2" type="ORF">PCOR1329_LOCUS76555</name>
</gene>
<proteinExistence type="predicted"/>
<protein>
    <submittedName>
        <fullName evidence="2">Uncharacterized protein</fullName>
    </submittedName>
</protein>
<feature type="compositionally biased region" description="Low complexity" evidence="1">
    <location>
        <begin position="113"/>
        <end position="122"/>
    </location>
</feature>
<keyword evidence="3" id="KW-1185">Reference proteome</keyword>
<evidence type="ECO:0000313" key="3">
    <source>
        <dbReference type="Proteomes" id="UP001189429"/>
    </source>
</evidence>
<evidence type="ECO:0000313" key="2">
    <source>
        <dbReference type="EMBL" id="CAK0898899.1"/>
    </source>
</evidence>
<organism evidence="2 3">
    <name type="scientific">Prorocentrum cordatum</name>
    <dbReference type="NCBI Taxonomy" id="2364126"/>
    <lineage>
        <taxon>Eukaryota</taxon>
        <taxon>Sar</taxon>
        <taxon>Alveolata</taxon>
        <taxon>Dinophyceae</taxon>
        <taxon>Prorocentrales</taxon>
        <taxon>Prorocentraceae</taxon>
        <taxon>Prorocentrum</taxon>
    </lineage>
</organism>